<accession>A0A4R0TTF6</accession>
<sequence length="63" mass="6929">MNLILIKTGANMFAVFTNGHTVGTLRRETINRKHMWHATGINGSQGIFQSKCTAAEWLARGIG</sequence>
<organism evidence="1 2">
    <name type="scientific">Bifidobacterium longum subsp. longum</name>
    <dbReference type="NCBI Taxonomy" id="1679"/>
    <lineage>
        <taxon>Bacteria</taxon>
        <taxon>Bacillati</taxon>
        <taxon>Actinomycetota</taxon>
        <taxon>Actinomycetes</taxon>
        <taxon>Bifidobacteriales</taxon>
        <taxon>Bifidobacteriaceae</taxon>
        <taxon>Bifidobacterium</taxon>
    </lineage>
</organism>
<protein>
    <submittedName>
        <fullName evidence="1">Uncharacterized protein</fullName>
    </submittedName>
</protein>
<evidence type="ECO:0000313" key="2">
    <source>
        <dbReference type="Proteomes" id="UP000291814"/>
    </source>
</evidence>
<dbReference type="Proteomes" id="UP000291814">
    <property type="component" value="Unassembled WGS sequence"/>
</dbReference>
<proteinExistence type="predicted"/>
<evidence type="ECO:0000313" key="1">
    <source>
        <dbReference type="EMBL" id="TCE85961.1"/>
    </source>
</evidence>
<comment type="caution">
    <text evidence="1">The sequence shown here is derived from an EMBL/GenBank/DDBJ whole genome shotgun (WGS) entry which is preliminary data.</text>
</comment>
<reference evidence="1 2" key="1">
    <citation type="journal article" date="2018" name="Sci. Rep.">
        <title>Genomic diversity and distribution of Bifidobacterium longum subsp. longum across the human lifespan.</title>
        <authorList>
            <person name="Odamaki T."/>
            <person name="Bottacini F."/>
            <person name="Kato K."/>
            <person name="Mitsuyama E."/>
            <person name="Yoshida K."/>
            <person name="Horigome A."/>
            <person name="Xiao J.Z."/>
            <person name="van Sinderen D."/>
        </authorList>
    </citation>
    <scope>NUCLEOTIDE SEQUENCE [LARGE SCALE GENOMIC DNA]</scope>
    <source>
        <strain evidence="1 2">MCC10070</strain>
    </source>
</reference>
<name>A0A4R0TTF6_BIFLL</name>
<dbReference type="EMBL" id="SHRR01000015">
    <property type="protein sequence ID" value="TCE85961.1"/>
    <property type="molecule type" value="Genomic_DNA"/>
</dbReference>
<dbReference type="AlphaFoldDB" id="A0A4R0TTF6"/>
<gene>
    <name evidence="1" type="ORF">MCC10070_1030</name>
</gene>